<evidence type="ECO:0000313" key="1">
    <source>
        <dbReference type="EMBL" id="CAD8791944.1"/>
    </source>
</evidence>
<name>A0A7S0YTA4_9CHLO</name>
<dbReference type="AlphaFoldDB" id="A0A7S0YTA4"/>
<dbReference type="EMBL" id="HBFM01032925">
    <property type="protein sequence ID" value="CAD8791944.1"/>
    <property type="molecule type" value="Transcribed_RNA"/>
</dbReference>
<organism evidence="1">
    <name type="scientific">Polytomella parva</name>
    <dbReference type="NCBI Taxonomy" id="51329"/>
    <lineage>
        <taxon>Eukaryota</taxon>
        <taxon>Viridiplantae</taxon>
        <taxon>Chlorophyta</taxon>
        <taxon>core chlorophytes</taxon>
        <taxon>Chlorophyceae</taxon>
        <taxon>CS clade</taxon>
        <taxon>Chlamydomonadales</taxon>
        <taxon>Chlamydomonadaceae</taxon>
        <taxon>Polytomella</taxon>
    </lineage>
</organism>
<evidence type="ECO:0008006" key="2">
    <source>
        <dbReference type="Google" id="ProtNLM"/>
    </source>
</evidence>
<sequence>MDAPQFYNVDAGTKMTLATSVNQSPHLYAIMKSNTERFKEVVHDVPFAVYNLDVSNSKSLSSTCRDSRRFYASSFQSNVPRFPPPPVRNSADKVYDCSRTKNFQPDSLARDVEETSIKYSIHRSKYLRFPDKAIMSDTPNVIYNVDSGNKTSLYTSMVNSSQKYSIVGKSVTERSAAALRTATESLGPGSYDAKDYKDIVVSDSLHHKPLSSLSSTTNRFKNDAAIGIGTTWRQEKDTRAWARHGVTMPRATYLRPAYVPKILGTKEFQ</sequence>
<accession>A0A7S0YTA4</accession>
<proteinExistence type="predicted"/>
<gene>
    <name evidence="1" type="ORF">PPAR00522_LOCUS21546</name>
</gene>
<reference evidence="1" key="1">
    <citation type="submission" date="2021-01" db="EMBL/GenBank/DDBJ databases">
        <authorList>
            <person name="Corre E."/>
            <person name="Pelletier E."/>
            <person name="Niang G."/>
            <person name="Scheremetjew M."/>
            <person name="Finn R."/>
            <person name="Kale V."/>
            <person name="Holt S."/>
            <person name="Cochrane G."/>
            <person name="Meng A."/>
            <person name="Brown T."/>
            <person name="Cohen L."/>
        </authorList>
    </citation>
    <scope>NUCLEOTIDE SEQUENCE</scope>
    <source>
        <strain evidence="1">SAG 63-3</strain>
    </source>
</reference>
<protein>
    <recommendedName>
        <fullName evidence="2">Flagellar associated protein</fullName>
    </recommendedName>
</protein>